<dbReference type="OrthoDB" id="10599514at2759"/>
<evidence type="ECO:0000313" key="14">
    <source>
        <dbReference type="Proteomes" id="UP000437068"/>
    </source>
</evidence>
<dbReference type="EMBL" id="QXGC01001571">
    <property type="protein sequence ID" value="KAE9200236.1"/>
    <property type="molecule type" value="Genomic_DNA"/>
</dbReference>
<evidence type="ECO:0000313" key="4">
    <source>
        <dbReference type="EMBL" id="KAE9087569.1"/>
    </source>
</evidence>
<dbReference type="Proteomes" id="UP000488956">
    <property type="component" value="Unassembled WGS sequence"/>
</dbReference>
<dbReference type="EMBL" id="QXGD01001213">
    <property type="protein sequence ID" value="KAE9211694.1"/>
    <property type="molecule type" value="Genomic_DNA"/>
</dbReference>
<feature type="compositionally biased region" description="Basic and acidic residues" evidence="1">
    <location>
        <begin position="24"/>
        <end position="41"/>
    </location>
</feature>
<accession>A0A6A3ET18</accession>
<evidence type="ECO:0000313" key="6">
    <source>
        <dbReference type="EMBL" id="KAE9125588.1"/>
    </source>
</evidence>
<evidence type="ECO:0000313" key="12">
    <source>
        <dbReference type="Proteomes" id="UP000429523"/>
    </source>
</evidence>
<evidence type="ECO:0000313" key="17">
    <source>
        <dbReference type="Proteomes" id="UP000441208"/>
    </source>
</evidence>
<evidence type="ECO:0000313" key="21">
    <source>
        <dbReference type="Proteomes" id="UP000488956"/>
    </source>
</evidence>
<evidence type="ECO:0000313" key="7">
    <source>
        <dbReference type="EMBL" id="KAE9195794.1"/>
    </source>
</evidence>
<comment type="caution">
    <text evidence="2">The sequence shown here is derived from an EMBL/GenBank/DDBJ whole genome shotgun (WGS) entry which is preliminary data.</text>
</comment>
<dbReference type="EMBL" id="QXGB01001164">
    <property type="protein sequence ID" value="KAE9195794.1"/>
    <property type="molecule type" value="Genomic_DNA"/>
</dbReference>
<dbReference type="AlphaFoldDB" id="A0A6A3ET18"/>
<gene>
    <name evidence="10" type="ORF">PF001_g19463</name>
    <name evidence="9" type="ORF">PF002_g18454</name>
    <name evidence="8" type="ORF">PF004_g19058</name>
    <name evidence="7" type="ORF">PF005_g17138</name>
    <name evidence="6" type="ORF">PF006_g16929</name>
    <name evidence="4" type="ORF">PF007_g20328</name>
    <name evidence="11" type="ORF">PF008_g16512</name>
    <name evidence="2" type="ORF">PF009_g16834</name>
    <name evidence="5" type="ORF">PF010_g19679</name>
    <name evidence="3" type="ORF">PF011_g19672</name>
</gene>
<evidence type="ECO:0000313" key="10">
    <source>
        <dbReference type="EMBL" id="KAE9290777.1"/>
    </source>
</evidence>
<reference evidence="12 13" key="1">
    <citation type="submission" date="2018-08" db="EMBL/GenBank/DDBJ databases">
        <title>Genomic investigation of the strawberry pathogen Phytophthora fragariae indicates pathogenicity is determined by transcriptional variation in three key races.</title>
        <authorList>
            <person name="Adams T.M."/>
            <person name="Armitage A.D."/>
            <person name="Sobczyk M.K."/>
            <person name="Bates H.J."/>
            <person name="Dunwell J.M."/>
            <person name="Nellist C.F."/>
            <person name="Harrison R.J."/>
        </authorList>
    </citation>
    <scope>NUCLEOTIDE SEQUENCE [LARGE SCALE GENOMIC DNA]</scope>
    <source>
        <strain evidence="10 14">A4</strain>
        <strain evidence="9 15">BC-1</strain>
        <strain evidence="8 19">BC-23</strain>
        <strain evidence="7 13">NOV-27</strain>
        <strain evidence="6 16">NOV-5</strain>
        <strain evidence="4 17">NOV-71</strain>
        <strain evidence="11 20">NOV-77</strain>
        <strain evidence="2 12">NOV-9</strain>
        <strain evidence="5 21">ONT-3</strain>
        <strain evidence="3 18">SCRP245</strain>
    </source>
</reference>
<dbReference type="EMBL" id="QXGE01001579">
    <property type="protein sequence ID" value="KAE9290777.1"/>
    <property type="molecule type" value="Genomic_DNA"/>
</dbReference>
<evidence type="ECO:0000313" key="15">
    <source>
        <dbReference type="Proteomes" id="UP000440367"/>
    </source>
</evidence>
<dbReference type="Proteomes" id="UP000433483">
    <property type="component" value="Unassembled WGS sequence"/>
</dbReference>
<dbReference type="EMBL" id="QXFZ01001615">
    <property type="protein sequence ID" value="KAE9087569.1"/>
    <property type="molecule type" value="Genomic_DNA"/>
</dbReference>
<dbReference type="Proteomes" id="UP000486351">
    <property type="component" value="Unassembled WGS sequence"/>
</dbReference>
<dbReference type="EMBL" id="QXFX01001604">
    <property type="protein sequence ID" value="KAE9087586.1"/>
    <property type="molecule type" value="Genomic_DNA"/>
</dbReference>
<sequence length="97" mass="10328">MSSSAKEAACRRAGLGRAATAEARAARHQELPDGRRAEAGERGAGGRWRRRAEAAETGAEDEELELMEIATDATTGESIVDVSWHPSKNLLAVAQLN</sequence>
<feature type="compositionally biased region" description="Low complexity" evidence="1">
    <location>
        <begin position="11"/>
        <end position="23"/>
    </location>
</feature>
<dbReference type="Proteomes" id="UP000441208">
    <property type="component" value="Unassembled WGS sequence"/>
</dbReference>
<evidence type="ECO:0000313" key="8">
    <source>
        <dbReference type="EMBL" id="KAE9200236.1"/>
    </source>
</evidence>
<dbReference type="Proteomes" id="UP000437068">
    <property type="component" value="Unassembled WGS sequence"/>
</dbReference>
<evidence type="ECO:0000313" key="2">
    <source>
        <dbReference type="EMBL" id="KAE8933148.1"/>
    </source>
</evidence>
<dbReference type="Proteomes" id="UP000440732">
    <property type="component" value="Unassembled WGS sequence"/>
</dbReference>
<evidence type="ECO:0000313" key="11">
    <source>
        <dbReference type="EMBL" id="KAE9326978.1"/>
    </source>
</evidence>
<evidence type="ECO:0000313" key="9">
    <source>
        <dbReference type="EMBL" id="KAE9211694.1"/>
    </source>
</evidence>
<proteinExistence type="predicted"/>
<evidence type="ECO:0000313" key="16">
    <source>
        <dbReference type="Proteomes" id="UP000440732"/>
    </source>
</evidence>
<evidence type="ECO:0000256" key="1">
    <source>
        <dbReference type="SAM" id="MobiDB-lite"/>
    </source>
</evidence>
<dbReference type="Proteomes" id="UP000476176">
    <property type="component" value="Unassembled WGS sequence"/>
</dbReference>
<evidence type="ECO:0000313" key="3">
    <source>
        <dbReference type="EMBL" id="KAE8987179.1"/>
    </source>
</evidence>
<evidence type="ECO:0000313" key="20">
    <source>
        <dbReference type="Proteomes" id="UP000486351"/>
    </source>
</evidence>
<evidence type="ECO:0000313" key="5">
    <source>
        <dbReference type="EMBL" id="KAE9087586.1"/>
    </source>
</evidence>
<evidence type="ECO:0000313" key="19">
    <source>
        <dbReference type="Proteomes" id="UP000476176"/>
    </source>
</evidence>
<feature type="region of interest" description="Disordered" evidence="1">
    <location>
        <begin position="1"/>
        <end position="61"/>
    </location>
</feature>
<dbReference type="Proteomes" id="UP000460718">
    <property type="component" value="Unassembled WGS sequence"/>
</dbReference>
<evidence type="ECO:0000313" key="13">
    <source>
        <dbReference type="Proteomes" id="UP000433483"/>
    </source>
</evidence>
<dbReference type="Proteomes" id="UP000429523">
    <property type="component" value="Unassembled WGS sequence"/>
</dbReference>
<dbReference type="EMBL" id="QXGA01001211">
    <property type="protein sequence ID" value="KAE9125588.1"/>
    <property type="molecule type" value="Genomic_DNA"/>
</dbReference>
<dbReference type="EMBL" id="QXFY01001138">
    <property type="protein sequence ID" value="KAE9326978.1"/>
    <property type="molecule type" value="Genomic_DNA"/>
</dbReference>
<dbReference type="Proteomes" id="UP000440367">
    <property type="component" value="Unassembled WGS sequence"/>
</dbReference>
<dbReference type="EMBL" id="QXFW01001688">
    <property type="protein sequence ID" value="KAE8987179.1"/>
    <property type="molecule type" value="Genomic_DNA"/>
</dbReference>
<keyword evidence="13" id="KW-1185">Reference proteome</keyword>
<evidence type="ECO:0000313" key="18">
    <source>
        <dbReference type="Proteomes" id="UP000460718"/>
    </source>
</evidence>
<dbReference type="EMBL" id="QXGF01001042">
    <property type="protein sequence ID" value="KAE8933148.1"/>
    <property type="molecule type" value="Genomic_DNA"/>
</dbReference>
<organism evidence="2 12">
    <name type="scientific">Phytophthora fragariae</name>
    <dbReference type="NCBI Taxonomy" id="53985"/>
    <lineage>
        <taxon>Eukaryota</taxon>
        <taxon>Sar</taxon>
        <taxon>Stramenopiles</taxon>
        <taxon>Oomycota</taxon>
        <taxon>Peronosporomycetes</taxon>
        <taxon>Peronosporales</taxon>
        <taxon>Peronosporaceae</taxon>
        <taxon>Phytophthora</taxon>
    </lineage>
</organism>
<name>A0A6A3ET18_9STRA</name>
<protein>
    <submittedName>
        <fullName evidence="2">Uncharacterized protein</fullName>
    </submittedName>
</protein>